<accession>A0ABW1TZX2</accession>
<evidence type="ECO:0000259" key="3">
    <source>
        <dbReference type="Pfam" id="PF00501"/>
    </source>
</evidence>
<reference evidence="6" key="1">
    <citation type="journal article" date="2019" name="Int. J. Syst. Evol. Microbiol.">
        <title>The Global Catalogue of Microorganisms (GCM) 10K type strain sequencing project: providing services to taxonomists for standard genome sequencing and annotation.</title>
        <authorList>
            <consortium name="The Broad Institute Genomics Platform"/>
            <consortium name="The Broad Institute Genome Sequencing Center for Infectious Disease"/>
            <person name="Wu L."/>
            <person name="Ma J."/>
        </authorList>
    </citation>
    <scope>NUCLEOTIDE SEQUENCE [LARGE SCALE GENOMIC DNA]</scope>
    <source>
        <strain evidence="6">CCUG 39402</strain>
    </source>
</reference>
<gene>
    <name evidence="5" type="ORF">ACFQND_16525</name>
</gene>
<dbReference type="Pfam" id="PF00501">
    <property type="entry name" value="AMP-binding"/>
    <property type="match status" value="1"/>
</dbReference>
<dbReference type="InterPro" id="IPR042099">
    <property type="entry name" value="ANL_N_sf"/>
</dbReference>
<evidence type="ECO:0000313" key="6">
    <source>
        <dbReference type="Proteomes" id="UP001596270"/>
    </source>
</evidence>
<dbReference type="InterPro" id="IPR045851">
    <property type="entry name" value="AMP-bd_C_sf"/>
</dbReference>
<dbReference type="Gene3D" id="3.40.50.12780">
    <property type="entry name" value="N-terminal domain of ligase-like"/>
    <property type="match status" value="1"/>
</dbReference>
<dbReference type="PROSITE" id="PS00455">
    <property type="entry name" value="AMP_BINDING"/>
    <property type="match status" value="1"/>
</dbReference>
<protein>
    <submittedName>
        <fullName evidence="5">AMP-binding protein</fullName>
    </submittedName>
</protein>
<dbReference type="PANTHER" id="PTHR43201">
    <property type="entry name" value="ACYL-COA SYNTHETASE"/>
    <property type="match status" value="1"/>
</dbReference>
<comment type="caution">
    <text evidence="5">The sequence shown here is derived from an EMBL/GenBank/DDBJ whole genome shotgun (WGS) entry which is preliminary data.</text>
</comment>
<name>A0ABW1TZX2_9BURK</name>
<keyword evidence="2" id="KW-0436">Ligase</keyword>
<dbReference type="SUPFAM" id="SSF56801">
    <property type="entry name" value="Acetyl-CoA synthetase-like"/>
    <property type="match status" value="1"/>
</dbReference>
<evidence type="ECO:0000313" key="5">
    <source>
        <dbReference type="EMBL" id="MFC6282828.1"/>
    </source>
</evidence>
<organism evidence="5 6">
    <name type="scientific">Polaromonas aquatica</name>
    <dbReference type="NCBI Taxonomy" id="332657"/>
    <lineage>
        <taxon>Bacteria</taxon>
        <taxon>Pseudomonadati</taxon>
        <taxon>Pseudomonadota</taxon>
        <taxon>Betaproteobacteria</taxon>
        <taxon>Burkholderiales</taxon>
        <taxon>Comamonadaceae</taxon>
        <taxon>Polaromonas</taxon>
    </lineage>
</organism>
<dbReference type="InterPro" id="IPR025110">
    <property type="entry name" value="AMP-bd_C"/>
</dbReference>
<dbReference type="EMBL" id="JBHSRS010000080">
    <property type="protein sequence ID" value="MFC6282828.1"/>
    <property type="molecule type" value="Genomic_DNA"/>
</dbReference>
<sequence length="554" mass="60994">MIAVDDYSTIGETFFRAAEKYADKSFLAVPANAARAYYPVGEEIAYGEAAKTVRGLMQAYAAAGYGVGHRIALLLENRPEHMLHKLAMNALGICCVPLNPDHRPRELAYVLDHANVDLVVVLASLDAQLHQGMDQAGRSKPLVVLFENFAAGLPPAARKAESIRPDQATAASILYTSGTTGRPKGCVLSHGYELAGGAWYSTRGGLATFGEACERIYNPLPLFHVNASIFSFYCAMLKGNCQVQTDRFQPSRWWTEVYESKASVVHYLGVVVPMLLSQDPHPHERDHCVRFAIGAGVEPQRHRAFEERFGFPLLEIWGMTEMVRAIVDNQLPREVGTRAFGRVTPGVEVRVVDDSDVDVPVGQEGEMIVRHSAATPRKHFFSAYLDDDAATEASWRGGWFHTGDIITRDATGLLRFVDRRKNIIRRSGENIAAAEVEALLQAHPLVAQVAVLAVKDEVREEEVLACVVLKNKPADPAAVARVLFDHCNANLAYYKAPGWLYLTDSIPTTATQKIQKHQIFEPGLDPRTLPGMMDLRALKKRDARPVATQQASAA</sequence>
<evidence type="ECO:0000259" key="4">
    <source>
        <dbReference type="Pfam" id="PF13193"/>
    </source>
</evidence>
<comment type="similarity">
    <text evidence="1">Belongs to the ATP-dependent AMP-binding enzyme family.</text>
</comment>
<dbReference type="PANTHER" id="PTHR43201:SF5">
    <property type="entry name" value="MEDIUM-CHAIN ACYL-COA LIGASE ACSF2, MITOCHONDRIAL"/>
    <property type="match status" value="1"/>
</dbReference>
<keyword evidence="6" id="KW-1185">Reference proteome</keyword>
<feature type="domain" description="AMP-dependent synthetase/ligase" evidence="3">
    <location>
        <begin position="15"/>
        <end position="372"/>
    </location>
</feature>
<dbReference type="Pfam" id="PF13193">
    <property type="entry name" value="AMP-binding_C"/>
    <property type="match status" value="1"/>
</dbReference>
<evidence type="ECO:0000256" key="2">
    <source>
        <dbReference type="ARBA" id="ARBA00022598"/>
    </source>
</evidence>
<dbReference type="InterPro" id="IPR000873">
    <property type="entry name" value="AMP-dep_synth/lig_dom"/>
</dbReference>
<dbReference type="InterPro" id="IPR020845">
    <property type="entry name" value="AMP-binding_CS"/>
</dbReference>
<dbReference type="Proteomes" id="UP001596270">
    <property type="component" value="Unassembled WGS sequence"/>
</dbReference>
<dbReference type="RefSeq" id="WP_371439214.1">
    <property type="nucleotide sequence ID" value="NZ_JBHSRS010000080.1"/>
</dbReference>
<evidence type="ECO:0000256" key="1">
    <source>
        <dbReference type="ARBA" id="ARBA00006432"/>
    </source>
</evidence>
<feature type="domain" description="AMP-binding enzyme C-terminal" evidence="4">
    <location>
        <begin position="435"/>
        <end position="513"/>
    </location>
</feature>
<dbReference type="Gene3D" id="3.30.300.30">
    <property type="match status" value="1"/>
</dbReference>
<proteinExistence type="inferred from homology"/>